<evidence type="ECO:0000313" key="3">
    <source>
        <dbReference type="Proteomes" id="UP001222325"/>
    </source>
</evidence>
<feature type="compositionally biased region" description="Basic and acidic residues" evidence="1">
    <location>
        <begin position="139"/>
        <end position="154"/>
    </location>
</feature>
<reference evidence="2" key="1">
    <citation type="submission" date="2023-03" db="EMBL/GenBank/DDBJ databases">
        <title>Massive genome expansion in bonnet fungi (Mycena s.s.) driven by repeated elements and novel gene families across ecological guilds.</title>
        <authorList>
            <consortium name="Lawrence Berkeley National Laboratory"/>
            <person name="Harder C.B."/>
            <person name="Miyauchi S."/>
            <person name="Viragh M."/>
            <person name="Kuo A."/>
            <person name="Thoen E."/>
            <person name="Andreopoulos B."/>
            <person name="Lu D."/>
            <person name="Skrede I."/>
            <person name="Drula E."/>
            <person name="Henrissat B."/>
            <person name="Morin E."/>
            <person name="Kohler A."/>
            <person name="Barry K."/>
            <person name="LaButti K."/>
            <person name="Morin E."/>
            <person name="Salamov A."/>
            <person name="Lipzen A."/>
            <person name="Mereny Z."/>
            <person name="Hegedus B."/>
            <person name="Baldrian P."/>
            <person name="Stursova M."/>
            <person name="Weitz H."/>
            <person name="Taylor A."/>
            <person name="Grigoriev I.V."/>
            <person name="Nagy L.G."/>
            <person name="Martin F."/>
            <person name="Kauserud H."/>
        </authorList>
    </citation>
    <scope>NUCLEOTIDE SEQUENCE</scope>
    <source>
        <strain evidence="2">CBHHK173m</strain>
    </source>
</reference>
<evidence type="ECO:0000313" key="2">
    <source>
        <dbReference type="EMBL" id="KAJ7078125.1"/>
    </source>
</evidence>
<accession>A0AAD6TTW5</accession>
<feature type="region of interest" description="Disordered" evidence="1">
    <location>
        <begin position="352"/>
        <end position="453"/>
    </location>
</feature>
<feature type="compositionally biased region" description="Polar residues" evidence="1">
    <location>
        <begin position="155"/>
        <end position="166"/>
    </location>
</feature>
<gene>
    <name evidence="2" type="ORF">B0H15DRAFT_804928</name>
</gene>
<feature type="region of interest" description="Disordered" evidence="1">
    <location>
        <begin position="139"/>
        <end position="169"/>
    </location>
</feature>
<name>A0AAD6TTW5_9AGAR</name>
<evidence type="ECO:0000256" key="1">
    <source>
        <dbReference type="SAM" id="MobiDB-lite"/>
    </source>
</evidence>
<feature type="compositionally biased region" description="Basic and acidic residues" evidence="1">
    <location>
        <begin position="263"/>
        <end position="272"/>
    </location>
</feature>
<keyword evidence="3" id="KW-1185">Reference proteome</keyword>
<feature type="compositionally biased region" description="Low complexity" evidence="1">
    <location>
        <begin position="253"/>
        <end position="262"/>
    </location>
</feature>
<feature type="region of interest" description="Disordered" evidence="1">
    <location>
        <begin position="215"/>
        <end position="312"/>
    </location>
</feature>
<comment type="caution">
    <text evidence="2">The sequence shown here is derived from an EMBL/GenBank/DDBJ whole genome shotgun (WGS) entry which is preliminary data.</text>
</comment>
<organism evidence="2 3">
    <name type="scientific">Mycena belliarum</name>
    <dbReference type="NCBI Taxonomy" id="1033014"/>
    <lineage>
        <taxon>Eukaryota</taxon>
        <taxon>Fungi</taxon>
        <taxon>Dikarya</taxon>
        <taxon>Basidiomycota</taxon>
        <taxon>Agaricomycotina</taxon>
        <taxon>Agaricomycetes</taxon>
        <taxon>Agaricomycetidae</taxon>
        <taxon>Agaricales</taxon>
        <taxon>Marasmiineae</taxon>
        <taxon>Mycenaceae</taxon>
        <taxon>Mycena</taxon>
    </lineage>
</organism>
<feature type="compositionally biased region" description="Basic residues" evidence="1">
    <location>
        <begin position="372"/>
        <end position="386"/>
    </location>
</feature>
<sequence length="453" mass="49413">MYSAQRSALPATSPALVAFPAASVPTAHPQTAFPLPIASGPLPSVLAATDSERQNENPFADRWRWGGDGVGSDEEPRPVPVVFEHAAQCGNEDLPAAPTLPGPHGHVDEKPTMGFVPAFPVLRDDEAPGRAIERDVAAASLEEGRGSEGCEMSRRTATQGTRQQPFSVRPLLLPPPQRMHAAFAPRSNVAAAPCYFPAAPVARAALSCEQRKTSRRRLERIEESVPPPPREPRAARLFRSRRAPIPPLPATPSPLAAQLAQRAARDCEERRHQSPPPPPRTHRARSAQSARNASTPSPLRARRRVGQRATPAQDLAAALDALNAPLRRRRARLRVVTWRASRRAPMLQVHWQRRRATDPGASSAPTPFRASPTRRPRCPRQRRGRKSIGSGGGGAFPWVTRDQRRTLPRRPGACPLRVPLAALRRDLPRNARGRRSVAPSAKSSGATSLRTRR</sequence>
<dbReference type="EMBL" id="JARJCN010000068">
    <property type="protein sequence ID" value="KAJ7078125.1"/>
    <property type="molecule type" value="Genomic_DNA"/>
</dbReference>
<protein>
    <submittedName>
        <fullName evidence="2">Uncharacterized protein</fullName>
    </submittedName>
</protein>
<dbReference type="AlphaFoldDB" id="A0AAD6TTW5"/>
<proteinExistence type="predicted"/>
<dbReference type="Proteomes" id="UP001222325">
    <property type="component" value="Unassembled WGS sequence"/>
</dbReference>
<feature type="compositionally biased region" description="Polar residues" evidence="1">
    <location>
        <begin position="441"/>
        <end position="453"/>
    </location>
</feature>